<keyword evidence="4" id="KW-1185">Reference proteome</keyword>
<dbReference type="Proteomes" id="UP000008782">
    <property type="component" value="Unassembled WGS sequence"/>
</dbReference>
<sequence>MIWEGMSLLEQAKATCFCHRRTVLFCILVSIWMRVFAGLVQGLILIQGFGCGRGANERPRQAGVGGGRGETRMRRERATEAAENKLEASCSHAEMRWRCAIVR</sequence>
<reference evidence="4" key="1">
    <citation type="journal article" date="2012" name="Nat. Genet.">
        <title>Lifestyle transitions in plant pathogenic Colletotrichum fungi deciphered by genome and transcriptome analyses.</title>
        <authorList>
            <person name="O'Connell R.J."/>
            <person name="Thon M.R."/>
            <person name="Hacquard S."/>
            <person name="Amyotte S.G."/>
            <person name="Kleemann J."/>
            <person name="Torres M.F."/>
            <person name="Damm U."/>
            <person name="Buiate E.A."/>
            <person name="Epstein L."/>
            <person name="Alkan N."/>
            <person name="Altmueller J."/>
            <person name="Alvarado-Balderrama L."/>
            <person name="Bauser C.A."/>
            <person name="Becker C."/>
            <person name="Birren B.W."/>
            <person name="Chen Z."/>
            <person name="Choi J."/>
            <person name="Crouch J.A."/>
            <person name="Duvick J.P."/>
            <person name="Farman M.A."/>
            <person name="Gan P."/>
            <person name="Heiman D."/>
            <person name="Henrissat B."/>
            <person name="Howard R.J."/>
            <person name="Kabbage M."/>
            <person name="Koch C."/>
            <person name="Kracher B."/>
            <person name="Kubo Y."/>
            <person name="Law A.D."/>
            <person name="Lebrun M.-H."/>
            <person name="Lee Y.-H."/>
            <person name="Miyara I."/>
            <person name="Moore N."/>
            <person name="Neumann U."/>
            <person name="Nordstroem K."/>
            <person name="Panaccione D.G."/>
            <person name="Panstruga R."/>
            <person name="Place M."/>
            <person name="Proctor R.H."/>
            <person name="Prusky D."/>
            <person name="Rech G."/>
            <person name="Reinhardt R."/>
            <person name="Rollins J.A."/>
            <person name="Rounsley S."/>
            <person name="Schardl C.L."/>
            <person name="Schwartz D.C."/>
            <person name="Shenoy N."/>
            <person name="Shirasu K."/>
            <person name="Sikhakolli U.R."/>
            <person name="Stueber K."/>
            <person name="Sukno S.A."/>
            <person name="Sweigard J.A."/>
            <person name="Takano Y."/>
            <person name="Takahara H."/>
            <person name="Trail F."/>
            <person name="van der Does H.C."/>
            <person name="Voll L.M."/>
            <person name="Will I."/>
            <person name="Young S."/>
            <person name="Zeng Q."/>
            <person name="Zhang J."/>
            <person name="Zhou S."/>
            <person name="Dickman M.B."/>
            <person name="Schulze-Lefert P."/>
            <person name="Ver Loren van Themaat E."/>
            <person name="Ma L.-J."/>
            <person name="Vaillancourt L.J."/>
        </authorList>
    </citation>
    <scope>NUCLEOTIDE SEQUENCE [LARGE SCALE GENOMIC DNA]</scope>
    <source>
        <strain evidence="4">M1.001 / M2 / FGSC 10212</strain>
    </source>
</reference>
<protein>
    <submittedName>
        <fullName evidence="3">Uncharacterized protein</fullName>
    </submittedName>
</protein>
<proteinExistence type="predicted"/>
<dbReference type="AlphaFoldDB" id="E3Q7D9"/>
<dbReference type="EMBL" id="GG697335">
    <property type="protein sequence ID" value="EFQ26777.1"/>
    <property type="molecule type" value="Genomic_DNA"/>
</dbReference>
<evidence type="ECO:0000256" key="1">
    <source>
        <dbReference type="SAM" id="MobiDB-lite"/>
    </source>
</evidence>
<feature type="transmembrane region" description="Helical" evidence="2">
    <location>
        <begin position="23"/>
        <end position="46"/>
    </location>
</feature>
<dbReference type="GeneID" id="24407962"/>
<evidence type="ECO:0000256" key="2">
    <source>
        <dbReference type="SAM" id="Phobius"/>
    </source>
</evidence>
<evidence type="ECO:0000313" key="4">
    <source>
        <dbReference type="Proteomes" id="UP000008782"/>
    </source>
</evidence>
<keyword evidence="2" id="KW-0812">Transmembrane</keyword>
<name>E3Q7D9_COLGM</name>
<dbReference type="HOGENOM" id="CLU_2263542_0_0_1"/>
<accession>E3Q7D9</accession>
<gene>
    <name evidence="3" type="ORF">GLRG_02597</name>
</gene>
<evidence type="ECO:0000313" key="3">
    <source>
        <dbReference type="EMBL" id="EFQ26777.1"/>
    </source>
</evidence>
<keyword evidence="2" id="KW-1133">Transmembrane helix</keyword>
<dbReference type="RefSeq" id="XP_008090797.1">
    <property type="nucleotide sequence ID" value="XM_008092606.1"/>
</dbReference>
<keyword evidence="2" id="KW-0472">Membrane</keyword>
<organism evidence="4">
    <name type="scientific">Colletotrichum graminicola (strain M1.001 / M2 / FGSC 10212)</name>
    <name type="common">Maize anthracnose fungus</name>
    <name type="synonym">Glomerella graminicola</name>
    <dbReference type="NCBI Taxonomy" id="645133"/>
    <lineage>
        <taxon>Eukaryota</taxon>
        <taxon>Fungi</taxon>
        <taxon>Dikarya</taxon>
        <taxon>Ascomycota</taxon>
        <taxon>Pezizomycotina</taxon>
        <taxon>Sordariomycetes</taxon>
        <taxon>Hypocreomycetidae</taxon>
        <taxon>Glomerellales</taxon>
        <taxon>Glomerellaceae</taxon>
        <taxon>Colletotrichum</taxon>
        <taxon>Colletotrichum graminicola species complex</taxon>
    </lineage>
</organism>
<feature type="region of interest" description="Disordered" evidence="1">
    <location>
        <begin position="54"/>
        <end position="74"/>
    </location>
</feature>
<dbReference type="VEuPathDB" id="FungiDB:GLRG_02597"/>